<dbReference type="GO" id="GO:0016791">
    <property type="term" value="F:phosphatase activity"/>
    <property type="evidence" value="ECO:0007669"/>
    <property type="project" value="TreeGrafter"/>
</dbReference>
<dbReference type="SFLD" id="SFLDG01129">
    <property type="entry name" value="C1.5:_HAD__Beta-PGM__Phosphata"/>
    <property type="match status" value="1"/>
</dbReference>
<dbReference type="InterPro" id="IPR036412">
    <property type="entry name" value="HAD-like_sf"/>
</dbReference>
<dbReference type="EMBL" id="MU006095">
    <property type="protein sequence ID" value="KAF2839196.1"/>
    <property type="molecule type" value="Genomic_DNA"/>
</dbReference>
<dbReference type="SUPFAM" id="SSF56784">
    <property type="entry name" value="HAD-like"/>
    <property type="match status" value="1"/>
</dbReference>
<dbReference type="Proteomes" id="UP000799429">
    <property type="component" value="Unassembled WGS sequence"/>
</dbReference>
<comment type="caution">
    <text evidence="1">The sequence shown here is derived from an EMBL/GenBank/DDBJ whole genome shotgun (WGS) entry which is preliminary data.</text>
</comment>
<protein>
    <submittedName>
        <fullName evidence="1">HAD-like protein</fullName>
    </submittedName>
</protein>
<dbReference type="AlphaFoldDB" id="A0A9P4SAS8"/>
<dbReference type="InterPro" id="IPR023198">
    <property type="entry name" value="PGP-like_dom2"/>
</dbReference>
<dbReference type="PANTHER" id="PTHR18901:SF38">
    <property type="entry name" value="PSEUDOURIDINE-5'-PHOSPHATASE"/>
    <property type="match status" value="1"/>
</dbReference>
<dbReference type="InterPro" id="IPR023214">
    <property type="entry name" value="HAD_sf"/>
</dbReference>
<gene>
    <name evidence="1" type="ORF">M501DRAFT_1003748</name>
</gene>
<dbReference type="Pfam" id="PF00702">
    <property type="entry name" value="Hydrolase"/>
    <property type="match status" value="1"/>
</dbReference>
<dbReference type="OrthoDB" id="40579at2759"/>
<proteinExistence type="predicted"/>
<evidence type="ECO:0000313" key="2">
    <source>
        <dbReference type="Proteomes" id="UP000799429"/>
    </source>
</evidence>
<reference evidence="1" key="1">
    <citation type="journal article" date="2020" name="Stud. Mycol.">
        <title>101 Dothideomycetes genomes: a test case for predicting lifestyles and emergence of pathogens.</title>
        <authorList>
            <person name="Haridas S."/>
            <person name="Albert R."/>
            <person name="Binder M."/>
            <person name="Bloem J."/>
            <person name="Labutti K."/>
            <person name="Salamov A."/>
            <person name="Andreopoulos B."/>
            <person name="Baker S."/>
            <person name="Barry K."/>
            <person name="Bills G."/>
            <person name="Bluhm B."/>
            <person name="Cannon C."/>
            <person name="Castanera R."/>
            <person name="Culley D."/>
            <person name="Daum C."/>
            <person name="Ezra D."/>
            <person name="Gonzalez J."/>
            <person name="Henrissat B."/>
            <person name="Kuo A."/>
            <person name="Liang C."/>
            <person name="Lipzen A."/>
            <person name="Lutzoni F."/>
            <person name="Magnuson J."/>
            <person name="Mondo S."/>
            <person name="Nolan M."/>
            <person name="Ohm R."/>
            <person name="Pangilinan J."/>
            <person name="Park H.-J."/>
            <person name="Ramirez L."/>
            <person name="Alfaro M."/>
            <person name="Sun H."/>
            <person name="Tritt A."/>
            <person name="Yoshinaga Y."/>
            <person name="Zwiers L.-H."/>
            <person name="Turgeon B."/>
            <person name="Goodwin S."/>
            <person name="Spatafora J."/>
            <person name="Crous P."/>
            <person name="Grigoriev I."/>
        </authorList>
    </citation>
    <scope>NUCLEOTIDE SEQUENCE</scope>
    <source>
        <strain evidence="1">CBS 101060</strain>
    </source>
</reference>
<name>A0A9P4SAS8_9PEZI</name>
<organism evidence="1 2">
    <name type="scientific">Patellaria atrata CBS 101060</name>
    <dbReference type="NCBI Taxonomy" id="1346257"/>
    <lineage>
        <taxon>Eukaryota</taxon>
        <taxon>Fungi</taxon>
        <taxon>Dikarya</taxon>
        <taxon>Ascomycota</taxon>
        <taxon>Pezizomycotina</taxon>
        <taxon>Dothideomycetes</taxon>
        <taxon>Dothideomycetes incertae sedis</taxon>
        <taxon>Patellariales</taxon>
        <taxon>Patellariaceae</taxon>
        <taxon>Patellaria</taxon>
    </lineage>
</organism>
<dbReference type="SFLD" id="SFLDS00003">
    <property type="entry name" value="Haloacid_Dehalogenase"/>
    <property type="match status" value="1"/>
</dbReference>
<keyword evidence="2" id="KW-1185">Reference proteome</keyword>
<dbReference type="NCBIfam" id="TIGR01509">
    <property type="entry name" value="HAD-SF-IA-v3"/>
    <property type="match status" value="1"/>
</dbReference>
<dbReference type="Gene3D" id="3.40.50.1000">
    <property type="entry name" value="HAD superfamily/HAD-like"/>
    <property type="match status" value="1"/>
</dbReference>
<dbReference type="Gene3D" id="1.10.150.240">
    <property type="entry name" value="Putative phosphatase, domain 2"/>
    <property type="match status" value="1"/>
</dbReference>
<sequence>MVSNFPRVRACIFDVDGTLINSEDIYSDIYNNILQEYGKLNYPWRIKAVQQSRGTSGTMRLLEWAEVPLSISEWKTKEEAYTNLFTNSRLLPGVDTLLSTLSTKVSPPTKLALASSAGHHLFNLKTSHIPIISATFAETSCQVFGDDSEMAYCDKKPSPDIFLLALRRLNHVSVADGEPELKPEECLVFEDSIAGVEAGRRAGMRVVWVPHPGLAEICRGIEMDVLMGRTEEDGQPPDFRDSRLNKGLMEDASECHGLLSEDRRAEMRHSLEDFPYDKYGLHVRL</sequence>
<dbReference type="InterPro" id="IPR006439">
    <property type="entry name" value="HAD-SF_hydro_IA"/>
</dbReference>
<evidence type="ECO:0000313" key="1">
    <source>
        <dbReference type="EMBL" id="KAF2839196.1"/>
    </source>
</evidence>
<dbReference type="PANTHER" id="PTHR18901">
    <property type="entry name" value="2-DEOXYGLUCOSE-6-PHOSPHATE PHOSPHATASE 2"/>
    <property type="match status" value="1"/>
</dbReference>
<accession>A0A9P4SAS8</accession>